<dbReference type="SMART" id="SM00257">
    <property type="entry name" value="LysM"/>
    <property type="match status" value="1"/>
</dbReference>
<evidence type="ECO:0000256" key="4">
    <source>
        <dbReference type="ARBA" id="ARBA00040604"/>
    </source>
</evidence>
<keyword evidence="8" id="KW-1185">Reference proteome</keyword>
<dbReference type="EMBL" id="CAJZBQ010000005">
    <property type="protein sequence ID" value="CAG9311981.1"/>
    <property type="molecule type" value="Genomic_DNA"/>
</dbReference>
<evidence type="ECO:0000256" key="3">
    <source>
        <dbReference type="ARBA" id="ARBA00023128"/>
    </source>
</evidence>
<dbReference type="PANTHER" id="PTHR23354:SF62">
    <property type="entry name" value="MUSTARD, ISOFORM V"/>
    <property type="match status" value="1"/>
</dbReference>
<dbReference type="PROSITE" id="PS51782">
    <property type="entry name" value="LYSM"/>
    <property type="match status" value="1"/>
</dbReference>
<keyword evidence="3" id="KW-0496">Mitochondrion</keyword>
<feature type="domain" description="TLDc" evidence="6">
    <location>
        <begin position="317"/>
        <end position="478"/>
    </location>
</feature>
<dbReference type="CDD" id="cd00118">
    <property type="entry name" value="LysM"/>
    <property type="match status" value="1"/>
</dbReference>
<dbReference type="InterPro" id="IPR018392">
    <property type="entry name" value="LysM"/>
</dbReference>
<sequence length="478" mass="54388">MEFERYTVKPGDSLVSISSSLRMTIEDLCQINQLEEEEDIFPGMVLKVQTSDFKSLSVEEYEDKAEETEIASSVKRLSLEQTLFSIDSRNDYTVEAVYCTADGDVMGDLGVSHDKVVFCPLSNNDRCEVIANTRKYSAAASQFRLCIAIRDIATCSVLELPSLNALNPEDKVKNFFVQFVITKTGKEKKDISTNIPKANVYFKISDMGPNGQYSYFEQKVNADELAGLVKARQELEKLSPMHRCKTFVPYYDLNKSYQQYVESGLKGSIFEQANEEEKYQDLNLEIEEFQVETRKSIRFSVIPDEGDILPELSRPSEILNESMVKQITKNMGMLFQIRNWHLSYSFTVHGTSYEVFFRLLEGAGPSVVVIEDSDHHIFGGFASHQWKPSKVFYGTGDCFLFTFHTSRRIQCFFPTLENDYYMNSDSDGISMGSGGKTGLYIDRNFVHGSSGPCKTYANEILSGREYFNIVKLEFWALV</sequence>
<feature type="domain" description="LysM" evidence="5">
    <location>
        <begin position="4"/>
        <end position="48"/>
    </location>
</feature>
<dbReference type="InterPro" id="IPR036779">
    <property type="entry name" value="LysM_dom_sf"/>
</dbReference>
<evidence type="ECO:0000259" key="6">
    <source>
        <dbReference type="PROSITE" id="PS51886"/>
    </source>
</evidence>
<dbReference type="PROSITE" id="PS51886">
    <property type="entry name" value="TLDC"/>
    <property type="match status" value="1"/>
</dbReference>
<dbReference type="InterPro" id="IPR006571">
    <property type="entry name" value="TLDc_dom"/>
</dbReference>
<evidence type="ECO:0000256" key="1">
    <source>
        <dbReference type="ARBA" id="ARBA00004173"/>
    </source>
</evidence>
<dbReference type="SMART" id="SM00584">
    <property type="entry name" value="TLDc"/>
    <property type="match status" value="1"/>
</dbReference>
<proteinExistence type="inferred from homology"/>
<comment type="subcellular location">
    <subcellularLocation>
        <location evidence="1">Mitochondrion</location>
    </subcellularLocation>
</comment>
<name>A0AAU9IF86_9CILI</name>
<evidence type="ECO:0000259" key="5">
    <source>
        <dbReference type="PROSITE" id="PS51782"/>
    </source>
</evidence>
<evidence type="ECO:0000313" key="7">
    <source>
        <dbReference type="EMBL" id="CAG9311981.1"/>
    </source>
</evidence>
<dbReference type="AlphaFoldDB" id="A0AAU9IF86"/>
<dbReference type="SUPFAM" id="SSF54106">
    <property type="entry name" value="LysM domain"/>
    <property type="match status" value="1"/>
</dbReference>
<dbReference type="GO" id="GO:0005739">
    <property type="term" value="C:mitochondrion"/>
    <property type="evidence" value="ECO:0007669"/>
    <property type="project" value="UniProtKB-SubCell"/>
</dbReference>
<dbReference type="Pfam" id="PF01476">
    <property type="entry name" value="LysM"/>
    <property type="match status" value="1"/>
</dbReference>
<gene>
    <name evidence="7" type="ORF">BSTOLATCC_MIC5239</name>
</gene>
<comment type="caution">
    <text evidence="7">The sequence shown here is derived from an EMBL/GenBank/DDBJ whole genome shotgun (WGS) entry which is preliminary data.</text>
</comment>
<evidence type="ECO:0000256" key="2">
    <source>
        <dbReference type="ARBA" id="ARBA00009540"/>
    </source>
</evidence>
<organism evidence="7 8">
    <name type="scientific">Blepharisma stoltei</name>
    <dbReference type="NCBI Taxonomy" id="1481888"/>
    <lineage>
        <taxon>Eukaryota</taxon>
        <taxon>Sar</taxon>
        <taxon>Alveolata</taxon>
        <taxon>Ciliophora</taxon>
        <taxon>Postciliodesmatophora</taxon>
        <taxon>Heterotrichea</taxon>
        <taxon>Heterotrichida</taxon>
        <taxon>Blepharismidae</taxon>
        <taxon>Blepharisma</taxon>
    </lineage>
</organism>
<dbReference type="PANTHER" id="PTHR23354">
    <property type="entry name" value="NUCLEOLAR PROTEIN 7/ESTROGEN RECEPTOR COACTIVATOR-RELATED"/>
    <property type="match status" value="1"/>
</dbReference>
<protein>
    <recommendedName>
        <fullName evidence="4">Oxidation resistance protein 1</fullName>
    </recommendedName>
</protein>
<dbReference type="Gene3D" id="3.10.350.10">
    <property type="entry name" value="LysM domain"/>
    <property type="match status" value="1"/>
</dbReference>
<comment type="similarity">
    <text evidence="2">Belongs to the OXR1 family.</text>
</comment>
<reference evidence="7" key="1">
    <citation type="submission" date="2021-09" db="EMBL/GenBank/DDBJ databases">
        <authorList>
            <consortium name="AG Swart"/>
            <person name="Singh M."/>
            <person name="Singh A."/>
            <person name="Seah K."/>
            <person name="Emmerich C."/>
        </authorList>
    </citation>
    <scope>NUCLEOTIDE SEQUENCE</scope>
    <source>
        <strain evidence="7">ATCC30299</strain>
    </source>
</reference>
<evidence type="ECO:0000313" key="8">
    <source>
        <dbReference type="Proteomes" id="UP001162131"/>
    </source>
</evidence>
<dbReference type="Pfam" id="PF07534">
    <property type="entry name" value="TLD"/>
    <property type="match status" value="1"/>
</dbReference>
<accession>A0AAU9IF86</accession>
<dbReference type="Proteomes" id="UP001162131">
    <property type="component" value="Unassembled WGS sequence"/>
</dbReference>